<name>A0A060Z408_ONCMY</name>
<reference evidence="11" key="1">
    <citation type="journal article" date="2014" name="Nat. Commun.">
        <title>The rainbow trout genome provides novel insights into evolution after whole-genome duplication in vertebrates.</title>
        <authorList>
            <person name="Berthelot C."/>
            <person name="Brunet F."/>
            <person name="Chalopin D."/>
            <person name="Juanchich A."/>
            <person name="Bernard M."/>
            <person name="Noel B."/>
            <person name="Bento P."/>
            <person name="Da Silva C."/>
            <person name="Labadie K."/>
            <person name="Alberti A."/>
            <person name="Aury J.M."/>
            <person name="Louis A."/>
            <person name="Dehais P."/>
            <person name="Bardou P."/>
            <person name="Montfort J."/>
            <person name="Klopp C."/>
            <person name="Cabau C."/>
            <person name="Gaspin C."/>
            <person name="Thorgaard G.H."/>
            <person name="Boussaha M."/>
            <person name="Quillet E."/>
            <person name="Guyomard R."/>
            <person name="Galiana D."/>
            <person name="Bobe J."/>
            <person name="Volff J.N."/>
            <person name="Genet C."/>
            <person name="Wincker P."/>
            <person name="Jaillon O."/>
            <person name="Roest Crollius H."/>
            <person name="Guiguen Y."/>
        </authorList>
    </citation>
    <scope>NUCLEOTIDE SEQUENCE [LARGE SCALE GENOMIC DNA]</scope>
</reference>
<dbReference type="Proteomes" id="UP000193380">
    <property type="component" value="Unassembled WGS sequence"/>
</dbReference>
<dbReference type="InterPro" id="IPR036961">
    <property type="entry name" value="Kinesin_motor_dom_sf"/>
</dbReference>
<evidence type="ECO:0000313" key="12">
    <source>
        <dbReference type="Proteomes" id="UP000193380"/>
    </source>
</evidence>
<dbReference type="Gene3D" id="3.40.850.10">
    <property type="entry name" value="Kinesin motor domain"/>
    <property type="match status" value="1"/>
</dbReference>
<dbReference type="STRING" id="8022.A0A060Z408"/>
<dbReference type="GO" id="GO:0007015">
    <property type="term" value="P:actin filament organization"/>
    <property type="evidence" value="ECO:0007669"/>
    <property type="project" value="TreeGrafter"/>
</dbReference>
<dbReference type="PANTHER" id="PTHR13140:SF417">
    <property type="entry name" value="UNCONVENTIONAL MYOSIN-ID"/>
    <property type="match status" value="1"/>
</dbReference>
<sequence>ISFHLSSCSTSVPIEDRRRGGGGAVSPCCVSLLCLLAVSPCCVSSLCLLAVSPHCGPPGGLCVQEPYYVRCIKPNDVKSPLLFEYERCRHQVEYLGLLENVRVRRAGFANRQEYPRFLQRYKMISEFTWPNHDLPSDKEAVKRLVQGCGFEHDMAYGKTKVFVRTPRTLFCLEEQRDEMVGRIVLFLQKVSFNVVTFGPWPGLHGNGPMSSGNIV</sequence>
<dbReference type="PROSITE" id="PS51456">
    <property type="entry name" value="MYOSIN_MOTOR"/>
    <property type="match status" value="1"/>
</dbReference>
<keyword evidence="4" id="KW-0547">Nucleotide-binding</keyword>
<dbReference type="GO" id="GO:0005886">
    <property type="term" value="C:plasma membrane"/>
    <property type="evidence" value="ECO:0007669"/>
    <property type="project" value="TreeGrafter"/>
</dbReference>
<evidence type="ECO:0000256" key="4">
    <source>
        <dbReference type="ARBA" id="ARBA00022741"/>
    </source>
</evidence>
<evidence type="ECO:0000256" key="7">
    <source>
        <dbReference type="ARBA" id="ARBA00023175"/>
    </source>
</evidence>
<dbReference type="SMART" id="SM00242">
    <property type="entry name" value="MYSc"/>
    <property type="match status" value="1"/>
</dbReference>
<dbReference type="InterPro" id="IPR001609">
    <property type="entry name" value="Myosin_head_motor_dom-like"/>
</dbReference>
<dbReference type="SUPFAM" id="SSF52540">
    <property type="entry name" value="P-loop containing nucleoside triphosphate hydrolases"/>
    <property type="match status" value="1"/>
</dbReference>
<keyword evidence="2" id="KW-0963">Cytoplasm</keyword>
<proteinExistence type="inferred from homology"/>
<dbReference type="EMBL" id="FR938695">
    <property type="protein sequence ID" value="CDQ98612.1"/>
    <property type="molecule type" value="Genomic_DNA"/>
</dbReference>
<feature type="domain" description="Myosin motor" evidence="10">
    <location>
        <begin position="65"/>
        <end position="177"/>
    </location>
</feature>
<dbReference type="GO" id="GO:0005902">
    <property type="term" value="C:microvillus"/>
    <property type="evidence" value="ECO:0007669"/>
    <property type="project" value="TreeGrafter"/>
</dbReference>
<dbReference type="GO" id="GO:0000146">
    <property type="term" value="F:microfilament motor activity"/>
    <property type="evidence" value="ECO:0007669"/>
    <property type="project" value="TreeGrafter"/>
</dbReference>
<keyword evidence="7" id="KW-0505">Motor protein</keyword>
<protein>
    <recommendedName>
        <fullName evidence="10">Myosin motor domain-containing protein</fullName>
    </recommendedName>
</protein>
<evidence type="ECO:0000256" key="1">
    <source>
        <dbReference type="ARBA" id="ARBA00004496"/>
    </source>
</evidence>
<evidence type="ECO:0000256" key="8">
    <source>
        <dbReference type="ARBA" id="ARBA00023203"/>
    </source>
</evidence>
<comment type="subcellular location">
    <subcellularLocation>
        <location evidence="1">Cytoplasm</location>
    </subcellularLocation>
</comment>
<dbReference type="Pfam" id="PF00063">
    <property type="entry name" value="Myosin_head"/>
    <property type="match status" value="1"/>
</dbReference>
<feature type="non-terminal residue" evidence="11">
    <location>
        <position position="1"/>
    </location>
</feature>
<dbReference type="PANTHER" id="PTHR13140">
    <property type="entry name" value="MYOSIN"/>
    <property type="match status" value="1"/>
</dbReference>
<dbReference type="GO" id="GO:0016459">
    <property type="term" value="C:myosin complex"/>
    <property type="evidence" value="ECO:0007669"/>
    <property type="project" value="UniProtKB-KW"/>
</dbReference>
<dbReference type="AlphaFoldDB" id="A0A060Z408"/>
<keyword evidence="5" id="KW-0067">ATP-binding</keyword>
<evidence type="ECO:0000259" key="10">
    <source>
        <dbReference type="PROSITE" id="PS51456"/>
    </source>
</evidence>
<dbReference type="GO" id="GO:0030048">
    <property type="term" value="P:actin filament-based movement"/>
    <property type="evidence" value="ECO:0007669"/>
    <property type="project" value="TreeGrafter"/>
</dbReference>
<organism evidence="11 12">
    <name type="scientific">Oncorhynchus mykiss</name>
    <name type="common">Rainbow trout</name>
    <name type="synonym">Salmo gairdneri</name>
    <dbReference type="NCBI Taxonomy" id="8022"/>
    <lineage>
        <taxon>Eukaryota</taxon>
        <taxon>Metazoa</taxon>
        <taxon>Chordata</taxon>
        <taxon>Craniata</taxon>
        <taxon>Vertebrata</taxon>
        <taxon>Euteleostomi</taxon>
        <taxon>Actinopterygii</taxon>
        <taxon>Neopterygii</taxon>
        <taxon>Teleostei</taxon>
        <taxon>Protacanthopterygii</taxon>
        <taxon>Salmoniformes</taxon>
        <taxon>Salmonidae</taxon>
        <taxon>Salmoninae</taxon>
        <taxon>Oncorhynchus</taxon>
    </lineage>
</organism>
<reference evidence="11" key="2">
    <citation type="submission" date="2014-03" db="EMBL/GenBank/DDBJ databases">
        <authorList>
            <person name="Genoscope - CEA"/>
        </authorList>
    </citation>
    <scope>NUCLEOTIDE SEQUENCE</scope>
</reference>
<evidence type="ECO:0000256" key="6">
    <source>
        <dbReference type="ARBA" id="ARBA00023123"/>
    </source>
</evidence>
<evidence type="ECO:0000256" key="3">
    <source>
        <dbReference type="ARBA" id="ARBA00022737"/>
    </source>
</evidence>
<comment type="caution">
    <text evidence="9">Lacks conserved residue(s) required for the propagation of feature annotation.</text>
</comment>
<dbReference type="PaxDb" id="8022-A0A060Z408"/>
<evidence type="ECO:0000256" key="2">
    <source>
        <dbReference type="ARBA" id="ARBA00022490"/>
    </source>
</evidence>
<dbReference type="Gene3D" id="1.20.5.4820">
    <property type="match status" value="1"/>
</dbReference>
<comment type="similarity">
    <text evidence="9">Belongs to the TRAFAC class myosin-kinesin ATPase superfamily. Myosin family.</text>
</comment>
<accession>A0A060Z408</accession>
<gene>
    <name evidence="11" type="ORF">GSONMT00037458001</name>
</gene>
<dbReference type="GO" id="GO:0005737">
    <property type="term" value="C:cytoplasm"/>
    <property type="evidence" value="ECO:0007669"/>
    <property type="project" value="UniProtKB-SubCell"/>
</dbReference>
<evidence type="ECO:0000256" key="5">
    <source>
        <dbReference type="ARBA" id="ARBA00022840"/>
    </source>
</evidence>
<evidence type="ECO:0000256" key="9">
    <source>
        <dbReference type="PROSITE-ProRule" id="PRU00782"/>
    </source>
</evidence>
<dbReference type="GO" id="GO:0005524">
    <property type="term" value="F:ATP binding"/>
    <property type="evidence" value="ECO:0007669"/>
    <property type="project" value="UniProtKB-KW"/>
</dbReference>
<keyword evidence="8 9" id="KW-0009">Actin-binding</keyword>
<dbReference type="GO" id="GO:0051015">
    <property type="term" value="F:actin filament binding"/>
    <property type="evidence" value="ECO:0007669"/>
    <property type="project" value="TreeGrafter"/>
</dbReference>
<dbReference type="InterPro" id="IPR027417">
    <property type="entry name" value="P-loop_NTPase"/>
</dbReference>
<evidence type="ECO:0000313" key="11">
    <source>
        <dbReference type="EMBL" id="CDQ98612.1"/>
    </source>
</evidence>
<keyword evidence="3" id="KW-0677">Repeat</keyword>
<dbReference type="GO" id="GO:0006897">
    <property type="term" value="P:endocytosis"/>
    <property type="evidence" value="ECO:0007669"/>
    <property type="project" value="TreeGrafter"/>
</dbReference>
<keyword evidence="6 9" id="KW-0518">Myosin</keyword>